<dbReference type="InterPro" id="IPR024983">
    <property type="entry name" value="CHAT_dom"/>
</dbReference>
<dbReference type="InterPro" id="IPR027417">
    <property type="entry name" value="P-loop_NTPase"/>
</dbReference>
<proteinExistence type="predicted"/>
<dbReference type="SUPFAM" id="SSF52540">
    <property type="entry name" value="P-loop containing nucleoside triphosphate hydrolases"/>
    <property type="match status" value="1"/>
</dbReference>
<dbReference type="InterPro" id="IPR011990">
    <property type="entry name" value="TPR-like_helical_dom_sf"/>
</dbReference>
<sequence>MFTITPKNNLDINLQQSKELIDKELWEKLEFSEPLELTKEIQSIIIESNDAQTLQLPWELLFHPTYGFLAQHPNFTLSRKIPNLPNSSSPLEKRPLRVLFFSTLSDNIGEEGRLSVEKEQEVVLETLLPFRQKGLVEISIPNDGRFSSLKKLIEKEKPDMVFLSGHSSYADGKGSFLFEDKRGLGVHIDEKELNTAFVGSSVECVVLSSCESAMASNETLKSGLLMSLAFSGIKNVIGMRESVYDKAGIIFAQNFIEQVANEKSIAQAVQKARHEIGKLEDEVKEHWHLPMLVSQDVYRPLVNWDFMPTPPTQESLNQTLNQILYPTLYVGRRREFRTFYNYLYENKLKKLLLHGEGGIGKTAMVAKFGVELRKEEYKVFDYTLKGEDSLGWKKFINDMKKSLSKDNKDEFKETFDDFKEDQTYVTRVVADLLLEEHKKVAFIFDNLESVQDPITKEITDTKLKAWIETLSNIENVVVLMTSRWLLPNCEHAIALNRPLKSDFLYFLSMQNIKVSRKDKLNKIYETFGGNYRGVGFFIKAIENMNGLDEEQFLAKLSKATREIQIDMSIEQILSYLSLEERELLERMTVYDVPVPQDGVRKIALDLPKKALDILVSFSLVEESYNSTYELNEYQVSALVLEYLGQKDLSIAQASYILASEYLFGLFAHPYGRKNLTWGLIAYEALSKVNNIEVLETWLFDESNKEDRMLRGVLLNQISIQNHQIAKYSKALEYLEKSLKIYVEIDDKSGECASRFNIGHIYLANDEVQKALHEWLNVYKIAKEIENAQALEALDGLAKNNGFDNFEALKDKVS</sequence>
<dbReference type="Pfam" id="PF12770">
    <property type="entry name" value="CHAT"/>
    <property type="match status" value="1"/>
</dbReference>
<dbReference type="SUPFAM" id="SSF48452">
    <property type="entry name" value="TPR-like"/>
    <property type="match status" value="1"/>
</dbReference>
<name>A0A6S6SR06_9BACT</name>
<dbReference type="EMBL" id="CACVAU010000027">
    <property type="protein sequence ID" value="CAA6808030.1"/>
    <property type="molecule type" value="Genomic_DNA"/>
</dbReference>
<protein>
    <submittedName>
        <fullName evidence="2">Tetratricopeptide TPR_2 repeat protein</fullName>
    </submittedName>
</protein>
<evidence type="ECO:0000313" key="2">
    <source>
        <dbReference type="EMBL" id="CAA6808030.1"/>
    </source>
</evidence>
<dbReference type="AlphaFoldDB" id="A0A6S6SR06"/>
<organism evidence="2">
    <name type="scientific">uncultured Sulfurovum sp</name>
    <dbReference type="NCBI Taxonomy" id="269237"/>
    <lineage>
        <taxon>Bacteria</taxon>
        <taxon>Pseudomonadati</taxon>
        <taxon>Campylobacterota</taxon>
        <taxon>Epsilonproteobacteria</taxon>
        <taxon>Campylobacterales</taxon>
        <taxon>Sulfurovaceae</taxon>
        <taxon>Sulfurovum</taxon>
        <taxon>environmental samples</taxon>
    </lineage>
</organism>
<accession>A0A6S6SR06</accession>
<feature type="domain" description="CHAT" evidence="1">
    <location>
        <begin position="34"/>
        <end position="280"/>
    </location>
</feature>
<reference evidence="2" key="1">
    <citation type="submission" date="2020-01" db="EMBL/GenBank/DDBJ databases">
        <authorList>
            <person name="Meier V. D."/>
            <person name="Meier V D."/>
        </authorList>
    </citation>
    <scope>NUCLEOTIDE SEQUENCE</scope>
    <source>
        <strain evidence="2">HLG_WM_MAG_05</strain>
    </source>
</reference>
<evidence type="ECO:0000259" key="1">
    <source>
        <dbReference type="Pfam" id="PF12770"/>
    </source>
</evidence>
<dbReference type="Gene3D" id="3.40.50.300">
    <property type="entry name" value="P-loop containing nucleotide triphosphate hydrolases"/>
    <property type="match status" value="1"/>
</dbReference>
<dbReference type="Gene3D" id="1.25.40.10">
    <property type="entry name" value="Tetratricopeptide repeat domain"/>
    <property type="match status" value="1"/>
</dbReference>
<gene>
    <name evidence="2" type="ORF">HELGO_WM13290</name>
</gene>